<dbReference type="PANTHER" id="PTHR43903">
    <property type="entry name" value="NEUROLIGIN"/>
    <property type="match status" value="1"/>
</dbReference>
<dbReference type="EMBL" id="JAZGQO010000014">
    <property type="protein sequence ID" value="KAK6170097.1"/>
    <property type="molecule type" value="Genomic_DNA"/>
</dbReference>
<evidence type="ECO:0000313" key="4">
    <source>
        <dbReference type="Proteomes" id="UP001347796"/>
    </source>
</evidence>
<dbReference type="Gene3D" id="3.40.50.1820">
    <property type="entry name" value="alpha/beta hydrolase"/>
    <property type="match status" value="1"/>
</dbReference>
<accession>A0AAN8P448</accession>
<dbReference type="SUPFAM" id="SSF53474">
    <property type="entry name" value="alpha/beta-Hydrolases"/>
    <property type="match status" value="1"/>
</dbReference>
<reference evidence="3 4" key="1">
    <citation type="submission" date="2024-01" db="EMBL/GenBank/DDBJ databases">
        <title>The genome of the rayed Mediterranean limpet Patella caerulea (Linnaeus, 1758).</title>
        <authorList>
            <person name="Anh-Thu Weber A."/>
            <person name="Halstead-Nussloch G."/>
        </authorList>
    </citation>
    <scope>NUCLEOTIDE SEQUENCE [LARGE SCALE GENOMIC DNA]</scope>
    <source>
        <strain evidence="3">AATW-2023a</strain>
        <tissue evidence="3">Whole specimen</tissue>
    </source>
</reference>
<comment type="similarity">
    <text evidence="1">Belongs to the type-B carboxylesterase/lipase family.</text>
</comment>
<protein>
    <recommendedName>
        <fullName evidence="2">Carboxylesterase type B domain-containing protein</fullName>
    </recommendedName>
</protein>
<keyword evidence="4" id="KW-1185">Reference proteome</keyword>
<comment type="caution">
    <text evidence="3">The sequence shown here is derived from an EMBL/GenBank/DDBJ whole genome shotgun (WGS) entry which is preliminary data.</text>
</comment>
<dbReference type="FunFam" id="3.40.50.1820:FF:000128">
    <property type="entry name" value="Carboxylic ester hydrolase"/>
    <property type="match status" value="1"/>
</dbReference>
<feature type="domain" description="Carboxylesterase type B" evidence="2">
    <location>
        <begin position="27"/>
        <end position="553"/>
    </location>
</feature>
<name>A0AAN8P448_PATCE</name>
<dbReference type="Proteomes" id="UP001347796">
    <property type="component" value="Unassembled WGS sequence"/>
</dbReference>
<evidence type="ECO:0000259" key="2">
    <source>
        <dbReference type="Pfam" id="PF00135"/>
    </source>
</evidence>
<dbReference type="Pfam" id="PF00135">
    <property type="entry name" value="COesterase"/>
    <property type="match status" value="1"/>
</dbReference>
<gene>
    <name evidence="3" type="ORF">SNE40_018574</name>
</gene>
<dbReference type="InterPro" id="IPR002018">
    <property type="entry name" value="CarbesteraseB"/>
</dbReference>
<dbReference type="AlphaFoldDB" id="A0AAN8P448"/>
<organism evidence="3 4">
    <name type="scientific">Patella caerulea</name>
    <name type="common">Rayed Mediterranean limpet</name>
    <dbReference type="NCBI Taxonomy" id="87958"/>
    <lineage>
        <taxon>Eukaryota</taxon>
        <taxon>Metazoa</taxon>
        <taxon>Spiralia</taxon>
        <taxon>Lophotrochozoa</taxon>
        <taxon>Mollusca</taxon>
        <taxon>Gastropoda</taxon>
        <taxon>Patellogastropoda</taxon>
        <taxon>Patelloidea</taxon>
        <taxon>Patellidae</taxon>
        <taxon>Patella</taxon>
    </lineage>
</organism>
<dbReference type="InterPro" id="IPR029058">
    <property type="entry name" value="AB_hydrolase_fold"/>
</dbReference>
<evidence type="ECO:0000256" key="1">
    <source>
        <dbReference type="ARBA" id="ARBA00005964"/>
    </source>
</evidence>
<evidence type="ECO:0000313" key="3">
    <source>
        <dbReference type="EMBL" id="KAK6170097.1"/>
    </source>
</evidence>
<proteinExistence type="inferred from homology"/>
<sequence length="594" mass="65990">MELKACISLVFYIIVSFQISFVVSISRTVSTSLGNIRGRLATHDEKDVYQFLGIPYAESPTESLRFKKPVTKTPWQKEFDATQYGPSCPQIFPYNAFAKLPNQIIDEDCLLLNIYVPASKPSNDAKAVMVFVHGGGFNSGQGMSRDGSLLAVAEDVIVVTINYRLDLLGFLYTGDGAFTGNYGIWDQVKALEWIQKHISSFEGDPNKVTLFGASAGAFSIGLHLVSTNSKGLFQRAILQSGSPVTHLALAFDPVKIARNVSITLGCTSDNDPGFDTNKFMQCLQNKNAMEIVNASALARTHNRTTYRLDIAPVIDGDFIKENPEVTLKKGKGDIPFYNCDIMTGTTTAEGGNLVYIMQGFYDVRRSIPKAVLCGDVVKYLVKDFYNSNDTITKKLCDEYSGSDLSTDEQSMNAVDFIGDMMFTAPAVRTLSYHAKNTMGKATYQYLFSHQPSVNTIKMNFPWFHGANHLDDIPFVFGPKLSYTPSTNVNSEEEDLSREMMTYWANFAKYGNPNGNDDAEIVWPEYTISEKAYLNINKDSTVARDIRSEKMDFWNKMLPPPTSTFTKPTSLGISVNSNGLLLTILCIYSVYPLIQ</sequence>
<dbReference type="InterPro" id="IPR051093">
    <property type="entry name" value="Neuroligin/BSAL"/>
</dbReference>